<sequence>MQIDNTILEKLERLSHLYISEDKKDEVISQLSEIVSFVDNLSELDTTSLDASFSILDGGTPMREDTPVSNPDVASDIFKNAPLAEDNFFIVPAIIE</sequence>
<gene>
    <name evidence="1" type="ORF">MNB_SV-9-1195</name>
</gene>
<dbReference type="Pfam" id="PF02686">
    <property type="entry name" value="GatC"/>
    <property type="match status" value="1"/>
</dbReference>
<dbReference type="PANTHER" id="PTHR15004">
    <property type="entry name" value="GLUTAMYL-TRNA(GLN) AMIDOTRANSFERASE SUBUNIT C, MITOCHONDRIAL"/>
    <property type="match status" value="1"/>
</dbReference>
<dbReference type="GO" id="GO:0006450">
    <property type="term" value="P:regulation of translational fidelity"/>
    <property type="evidence" value="ECO:0007669"/>
    <property type="project" value="InterPro"/>
</dbReference>
<dbReference type="GO" id="GO:0005739">
    <property type="term" value="C:mitochondrion"/>
    <property type="evidence" value="ECO:0007669"/>
    <property type="project" value="TreeGrafter"/>
</dbReference>
<dbReference type="HAMAP" id="MF_00122">
    <property type="entry name" value="GatC"/>
    <property type="match status" value="1"/>
</dbReference>
<protein>
    <submittedName>
        <fullName evidence="1">Aspartyl-tRNA(Asn) amidotransferase subunit C @ Glutamyl-tRNA(Gln) amidotransferase subunit C</fullName>
        <ecNumber evidence="1">6.3.5.6</ecNumber>
        <ecNumber evidence="1">6.3.5.7</ecNumber>
    </submittedName>
</protein>
<dbReference type="EC" id="6.3.5.6" evidence="1"/>
<dbReference type="InterPro" id="IPR036113">
    <property type="entry name" value="Asp/Glu-ADT_sf_sub_c"/>
</dbReference>
<dbReference type="InterPro" id="IPR003837">
    <property type="entry name" value="GatC"/>
</dbReference>
<dbReference type="GO" id="GO:0030956">
    <property type="term" value="C:glutamyl-tRNA(Gln) amidotransferase complex"/>
    <property type="evidence" value="ECO:0007669"/>
    <property type="project" value="TreeGrafter"/>
</dbReference>
<organism evidence="1">
    <name type="scientific">hydrothermal vent metagenome</name>
    <dbReference type="NCBI Taxonomy" id="652676"/>
    <lineage>
        <taxon>unclassified sequences</taxon>
        <taxon>metagenomes</taxon>
        <taxon>ecological metagenomes</taxon>
    </lineage>
</organism>
<dbReference type="SUPFAM" id="SSF141000">
    <property type="entry name" value="Glu-tRNAGln amidotransferase C subunit"/>
    <property type="match status" value="1"/>
</dbReference>
<reference evidence="1" key="1">
    <citation type="submission" date="2016-10" db="EMBL/GenBank/DDBJ databases">
        <authorList>
            <person name="de Groot N.N."/>
        </authorList>
    </citation>
    <scope>NUCLEOTIDE SEQUENCE</scope>
</reference>
<dbReference type="Gene3D" id="1.10.20.60">
    <property type="entry name" value="Glu-tRNAGln amidotransferase C subunit, N-terminal domain"/>
    <property type="match status" value="1"/>
</dbReference>
<dbReference type="EC" id="6.3.5.7" evidence="1"/>
<keyword evidence="1" id="KW-0436">Ligase</keyword>
<dbReference type="PANTHER" id="PTHR15004:SF0">
    <property type="entry name" value="GLUTAMYL-TRNA(GLN) AMIDOTRANSFERASE SUBUNIT C, MITOCHONDRIAL"/>
    <property type="match status" value="1"/>
</dbReference>
<dbReference type="GO" id="GO:0050566">
    <property type="term" value="F:asparaginyl-tRNA synthase (glutamine-hydrolyzing) activity"/>
    <property type="evidence" value="ECO:0007669"/>
    <property type="project" value="UniProtKB-EC"/>
</dbReference>
<dbReference type="GO" id="GO:0070681">
    <property type="term" value="P:glutaminyl-tRNAGln biosynthesis via transamidation"/>
    <property type="evidence" value="ECO:0007669"/>
    <property type="project" value="TreeGrafter"/>
</dbReference>
<dbReference type="GO" id="GO:0050567">
    <property type="term" value="F:glutaminyl-tRNA synthase (glutamine-hydrolyzing) activity"/>
    <property type="evidence" value="ECO:0007669"/>
    <property type="project" value="UniProtKB-EC"/>
</dbReference>
<dbReference type="NCBIfam" id="TIGR00135">
    <property type="entry name" value="gatC"/>
    <property type="match status" value="1"/>
</dbReference>
<name>A0A1W1C874_9ZZZZ</name>
<proteinExistence type="inferred from homology"/>
<evidence type="ECO:0000313" key="1">
    <source>
        <dbReference type="EMBL" id="SFV61881.1"/>
    </source>
</evidence>
<keyword evidence="1" id="KW-0808">Transferase</keyword>
<dbReference type="GO" id="GO:0016740">
    <property type="term" value="F:transferase activity"/>
    <property type="evidence" value="ECO:0007669"/>
    <property type="project" value="UniProtKB-KW"/>
</dbReference>
<accession>A0A1W1C874</accession>
<dbReference type="GO" id="GO:0032543">
    <property type="term" value="P:mitochondrial translation"/>
    <property type="evidence" value="ECO:0007669"/>
    <property type="project" value="TreeGrafter"/>
</dbReference>
<dbReference type="AlphaFoldDB" id="A0A1W1C874"/>
<dbReference type="EMBL" id="FPHG01000049">
    <property type="protein sequence ID" value="SFV61881.1"/>
    <property type="molecule type" value="Genomic_DNA"/>
</dbReference>